<proteinExistence type="predicted"/>
<organism evidence="2 3">
    <name type="scientific">Georgenia thermotolerans</name>
    <dbReference type="NCBI Taxonomy" id="527326"/>
    <lineage>
        <taxon>Bacteria</taxon>
        <taxon>Bacillati</taxon>
        <taxon>Actinomycetota</taxon>
        <taxon>Actinomycetes</taxon>
        <taxon>Micrococcales</taxon>
        <taxon>Bogoriellaceae</taxon>
        <taxon>Georgenia</taxon>
    </lineage>
</organism>
<keyword evidence="3" id="KW-1185">Reference proteome</keyword>
<dbReference type="Pfam" id="PF13466">
    <property type="entry name" value="STAS_2"/>
    <property type="match status" value="1"/>
</dbReference>
<dbReference type="Proteomes" id="UP000451860">
    <property type="component" value="Unassembled WGS sequence"/>
</dbReference>
<accession>A0A7J5UR43</accession>
<evidence type="ECO:0000313" key="2">
    <source>
        <dbReference type="EMBL" id="KAE8764680.1"/>
    </source>
</evidence>
<gene>
    <name evidence="2" type="ORF">GB883_07660</name>
</gene>
<feature type="domain" description="MlaB-like STAS" evidence="1">
    <location>
        <begin position="27"/>
        <end position="100"/>
    </location>
</feature>
<comment type="caution">
    <text evidence="2">The sequence shown here is derived from an EMBL/GenBank/DDBJ whole genome shotgun (WGS) entry which is preliminary data.</text>
</comment>
<reference evidence="2 3" key="1">
    <citation type="submission" date="2019-10" db="EMBL/GenBank/DDBJ databases">
        <title>Georgenia wutianyii sp. nov. and Georgenia yuyongxinii sp. nov. isolated from plateau pika (Ochotona curzoniae) in the Qinghai-Tibet plateau of China.</title>
        <authorList>
            <person name="Tian Z."/>
        </authorList>
    </citation>
    <scope>NUCLEOTIDE SEQUENCE [LARGE SCALE GENOMIC DNA]</scope>
    <source>
        <strain evidence="2 3">DSM 21501</strain>
    </source>
</reference>
<evidence type="ECO:0000313" key="3">
    <source>
        <dbReference type="Proteomes" id="UP000451860"/>
    </source>
</evidence>
<dbReference type="EMBL" id="WHJE01000025">
    <property type="protein sequence ID" value="KAE8764680.1"/>
    <property type="molecule type" value="Genomic_DNA"/>
</dbReference>
<dbReference type="AlphaFoldDB" id="A0A7J5UR43"/>
<dbReference type="InterPro" id="IPR058548">
    <property type="entry name" value="MlaB-like_STAS"/>
</dbReference>
<protein>
    <submittedName>
        <fullName evidence="2">STAS domain-containing protein</fullName>
    </submittedName>
</protein>
<dbReference type="RefSeq" id="WP_152201668.1">
    <property type="nucleotide sequence ID" value="NZ_VUKF01000008.1"/>
</dbReference>
<dbReference type="Gene3D" id="3.30.750.24">
    <property type="entry name" value="STAS domain"/>
    <property type="match status" value="1"/>
</dbReference>
<dbReference type="CDD" id="cd07043">
    <property type="entry name" value="STAS_anti-anti-sigma_factors"/>
    <property type="match status" value="1"/>
</dbReference>
<dbReference type="OrthoDB" id="3404017at2"/>
<sequence>MSTAALDGAPTGSIRLTSAPYMVRLILSGDLDDSFTRDLMDLVRTAERHTGPIEVDTQAVGFVDSAVIAVFAALDYRQPGRLRFVNTSESVRFLLELIQLGKLIEVVDDAS</sequence>
<dbReference type="InterPro" id="IPR036513">
    <property type="entry name" value="STAS_dom_sf"/>
</dbReference>
<evidence type="ECO:0000259" key="1">
    <source>
        <dbReference type="Pfam" id="PF13466"/>
    </source>
</evidence>
<dbReference type="SUPFAM" id="SSF52091">
    <property type="entry name" value="SpoIIaa-like"/>
    <property type="match status" value="1"/>
</dbReference>
<name>A0A7J5UR43_9MICO</name>